<evidence type="ECO:0000256" key="3">
    <source>
        <dbReference type="ARBA" id="ARBA00022664"/>
    </source>
</evidence>
<evidence type="ECO:0000313" key="9">
    <source>
        <dbReference type="EMBL" id="CBY32416.1"/>
    </source>
</evidence>
<keyword evidence="5" id="KW-0067">ATP-binding</keyword>
<dbReference type="GO" id="GO:0004672">
    <property type="term" value="F:protein kinase activity"/>
    <property type="evidence" value="ECO:0007669"/>
    <property type="project" value="InterPro"/>
</dbReference>
<dbReference type="Gene3D" id="1.20.5.5160">
    <property type="match status" value="1"/>
</dbReference>
<keyword evidence="4" id="KW-0547">Nucleotide-binding</keyword>
<dbReference type="Proteomes" id="UP000011014">
    <property type="component" value="Unassembled WGS sequence"/>
</dbReference>
<name>E4YA29_OIKDI</name>
<reference evidence="9" key="1">
    <citation type="journal article" date="2010" name="Science">
        <title>Plasticity of animal genome architecture unmasked by rapid evolution of a pelagic tunicate.</title>
        <authorList>
            <person name="Denoeud F."/>
            <person name="Henriet S."/>
            <person name="Mungpakdee S."/>
            <person name="Aury J.M."/>
            <person name="Da Silva C."/>
            <person name="Brinkmann H."/>
            <person name="Mikhaleva J."/>
            <person name="Olsen L.C."/>
            <person name="Jubin C."/>
            <person name="Canestro C."/>
            <person name="Bouquet J.M."/>
            <person name="Danks G."/>
            <person name="Poulain J."/>
            <person name="Campsteijn C."/>
            <person name="Adamski M."/>
            <person name="Cross I."/>
            <person name="Yadetie F."/>
            <person name="Muffato M."/>
            <person name="Louis A."/>
            <person name="Butcher S."/>
            <person name="Tsagkogeorga G."/>
            <person name="Konrad A."/>
            <person name="Singh S."/>
            <person name="Jensen M.F."/>
            <person name="Cong E.H."/>
            <person name="Eikeseth-Otteraa H."/>
            <person name="Noel B."/>
            <person name="Anthouard V."/>
            <person name="Porcel B.M."/>
            <person name="Kachouri-Lafond R."/>
            <person name="Nishino A."/>
            <person name="Ugolini M."/>
            <person name="Chourrout P."/>
            <person name="Nishida H."/>
            <person name="Aasland R."/>
            <person name="Huzurbazar S."/>
            <person name="Westhof E."/>
            <person name="Delsuc F."/>
            <person name="Lehrach H."/>
            <person name="Reinhardt R."/>
            <person name="Weissenbach J."/>
            <person name="Roy S.W."/>
            <person name="Artiguenave F."/>
            <person name="Postlethwait J.H."/>
            <person name="Manak J.R."/>
            <person name="Thompson E.M."/>
            <person name="Jaillon O."/>
            <person name="Du Pasquier L."/>
            <person name="Boudinot P."/>
            <person name="Liberles D.A."/>
            <person name="Volff J.N."/>
            <person name="Philippe H."/>
            <person name="Lenhard B."/>
            <person name="Roest Crollius H."/>
            <person name="Wincker P."/>
            <person name="Chourrout D."/>
        </authorList>
    </citation>
    <scope>NUCLEOTIDE SEQUENCE [LARGE SCALE GENOMIC DNA]</scope>
</reference>
<dbReference type="Pfam" id="PF00069">
    <property type="entry name" value="Pkinase"/>
    <property type="match status" value="1"/>
</dbReference>
<keyword evidence="6" id="KW-0175">Coiled coil</keyword>
<dbReference type="GO" id="GO:0000932">
    <property type="term" value="C:P-body"/>
    <property type="evidence" value="ECO:0007669"/>
    <property type="project" value="TreeGrafter"/>
</dbReference>
<proteinExistence type="predicted"/>
<dbReference type="PROSITE" id="PS50011">
    <property type="entry name" value="PROTEIN_KINASE_DOM"/>
    <property type="match status" value="1"/>
</dbReference>
<evidence type="ECO:0000259" key="8">
    <source>
        <dbReference type="PROSITE" id="PS50011"/>
    </source>
</evidence>
<dbReference type="GO" id="GO:0005524">
    <property type="term" value="F:ATP binding"/>
    <property type="evidence" value="ECO:0007669"/>
    <property type="project" value="UniProtKB-KW"/>
</dbReference>
<keyword evidence="3" id="KW-0507">mRNA processing</keyword>
<dbReference type="GO" id="GO:0008143">
    <property type="term" value="F:poly(A) binding"/>
    <property type="evidence" value="ECO:0007669"/>
    <property type="project" value="TreeGrafter"/>
</dbReference>
<dbReference type="PANTHER" id="PTHR12272:SF11">
    <property type="entry name" value="PAN2-PAN3 DEADENYLATION COMPLEX SUBUNIT PAN3"/>
    <property type="match status" value="1"/>
</dbReference>
<evidence type="ECO:0000256" key="4">
    <source>
        <dbReference type="ARBA" id="ARBA00022741"/>
    </source>
</evidence>
<dbReference type="EMBL" id="FN654352">
    <property type="protein sequence ID" value="CBY32416.1"/>
    <property type="molecule type" value="Genomic_DNA"/>
</dbReference>
<evidence type="ECO:0000256" key="2">
    <source>
        <dbReference type="ARBA" id="ARBA00022490"/>
    </source>
</evidence>
<dbReference type="GO" id="GO:0000289">
    <property type="term" value="P:nuclear-transcribed mRNA poly(A) tail shortening"/>
    <property type="evidence" value="ECO:0007669"/>
    <property type="project" value="InterPro"/>
</dbReference>
<dbReference type="SUPFAM" id="SSF56112">
    <property type="entry name" value="Protein kinase-like (PK-like)"/>
    <property type="match status" value="1"/>
</dbReference>
<dbReference type="AlphaFoldDB" id="E4YA29"/>
<dbReference type="GO" id="GO:0031251">
    <property type="term" value="C:PAN complex"/>
    <property type="evidence" value="ECO:0007669"/>
    <property type="project" value="InterPro"/>
</dbReference>
<dbReference type="InterPro" id="IPR000719">
    <property type="entry name" value="Prot_kinase_dom"/>
</dbReference>
<dbReference type="Gene3D" id="1.10.287.3700">
    <property type="match status" value="1"/>
</dbReference>
<evidence type="ECO:0000256" key="7">
    <source>
        <dbReference type="SAM" id="MobiDB-lite"/>
    </source>
</evidence>
<dbReference type="GO" id="GO:0006397">
    <property type="term" value="P:mRNA processing"/>
    <property type="evidence" value="ECO:0007669"/>
    <property type="project" value="UniProtKB-KW"/>
</dbReference>
<dbReference type="InterPro" id="IPR011009">
    <property type="entry name" value="Kinase-like_dom_sf"/>
</dbReference>
<dbReference type="Pfam" id="PF18101">
    <property type="entry name" value="Pan3_CK"/>
    <property type="match status" value="1"/>
</dbReference>
<dbReference type="InterPro" id="IPR030844">
    <property type="entry name" value="PAN3"/>
</dbReference>
<accession>E4YA29</accession>
<evidence type="ECO:0000256" key="5">
    <source>
        <dbReference type="ARBA" id="ARBA00022840"/>
    </source>
</evidence>
<dbReference type="InterPro" id="IPR041332">
    <property type="entry name" value="Pan3_CK"/>
</dbReference>
<evidence type="ECO:0000256" key="1">
    <source>
        <dbReference type="ARBA" id="ARBA00004496"/>
    </source>
</evidence>
<keyword evidence="2" id="KW-0963">Cytoplasm</keyword>
<sequence>MTFDYGEPASNNAPNYNLQSEIRGLNGQQQSQFPKMEFLPGTRFPGGKIGPGGQMIPQPTAPSYNIPNSHPSTSPVYSSASLDGSGYNRPPQSARVHPPTNPYSMQMMENNYNNMMQNNLMPQNLHQHGPASHLQAAFNPHQHPTSHAYPLQTQNNRSIQNLNDGTQLYNSMMYDYNGADYNYIRPTPQPQRPSFFMDEDIRERLLNQQFLCQLTLHESGDELRLPREVNTYHLTEKGNFLTNSYHELFPLKKEQKSSTLHPMVTSLFRVNNRDGLQYTMKRIHACTNISRSGQQTIDKWKNIKHANIVRLHEVFTSKAFQDNSLLLIYDFHPGAESALDLFFRHSHHMSPKHKPLLKESVIWSIIIQITSALRTIHAHGLAYRCLELSKIIFIGKKRVKLAGIAVTDLLQGTGESLARNQQRDLTSLGYIILCLTSNNIIKGHHDQIGKVLDFVSKKYSKDLHSLISQLVMGGAGMPVNRRIRNINDLMPLIGARFYTMVDDALVRGDEIENQLSLTLENGRLFRLICKLGVSDRGEYGQYETGDRYLLKLFRNYLYHQVGPNGTPFMDLFHVISCLNKLDSASSERFVMNSRDNENVLVVSYADIHYALQKMLPRATHPPS</sequence>
<gene>
    <name evidence="9" type="ORF">GSOID_T00030840001</name>
</gene>
<organism evidence="9">
    <name type="scientific">Oikopleura dioica</name>
    <name type="common">Tunicate</name>
    <dbReference type="NCBI Taxonomy" id="34765"/>
    <lineage>
        <taxon>Eukaryota</taxon>
        <taxon>Metazoa</taxon>
        <taxon>Chordata</taxon>
        <taxon>Tunicata</taxon>
        <taxon>Appendicularia</taxon>
        <taxon>Copelata</taxon>
        <taxon>Oikopleuridae</taxon>
        <taxon>Oikopleura</taxon>
    </lineage>
</organism>
<dbReference type="SMART" id="SM00220">
    <property type="entry name" value="S_TKc"/>
    <property type="match status" value="1"/>
</dbReference>
<evidence type="ECO:0000256" key="6">
    <source>
        <dbReference type="ARBA" id="ARBA00023054"/>
    </source>
</evidence>
<feature type="compositionally biased region" description="Polar residues" evidence="7">
    <location>
        <begin position="61"/>
        <end position="82"/>
    </location>
</feature>
<feature type="region of interest" description="Disordered" evidence="7">
    <location>
        <begin position="50"/>
        <end position="98"/>
    </location>
</feature>
<protein>
    <recommendedName>
        <fullName evidence="8">Protein kinase domain-containing protein</fullName>
    </recommendedName>
</protein>
<dbReference type="PANTHER" id="PTHR12272">
    <property type="entry name" value="DEADENYLATION COMPLEX SUBUNIT PAN3"/>
    <property type="match status" value="1"/>
</dbReference>
<dbReference type="Gene3D" id="1.10.510.10">
    <property type="entry name" value="Transferase(Phosphotransferase) domain 1"/>
    <property type="match status" value="1"/>
</dbReference>
<feature type="domain" description="Protein kinase" evidence="8">
    <location>
        <begin position="234"/>
        <end position="549"/>
    </location>
</feature>
<comment type="subcellular location">
    <subcellularLocation>
        <location evidence="1">Cytoplasm</location>
    </subcellularLocation>
</comment>